<evidence type="ECO:0000313" key="2">
    <source>
        <dbReference type="EMBL" id="HIU45896.1"/>
    </source>
</evidence>
<sequence length="112" mass="11454">MTDNMKKFMERISADDELAKRASKLDKAELVALAKAQGFELGEADLAPEGNGEINDDELSTVAGGGKCTCVAGGGGTAGDKNNPCGCVAIGIGKGLGGKFRCDCYLYGTGED</sequence>
<evidence type="ECO:0000259" key="1">
    <source>
        <dbReference type="Pfam" id="PF07862"/>
    </source>
</evidence>
<reference evidence="2" key="2">
    <citation type="journal article" date="2021" name="PeerJ">
        <title>Extensive microbial diversity within the chicken gut microbiome revealed by metagenomics and culture.</title>
        <authorList>
            <person name="Gilroy R."/>
            <person name="Ravi A."/>
            <person name="Getino M."/>
            <person name="Pursley I."/>
            <person name="Horton D.L."/>
            <person name="Alikhan N.F."/>
            <person name="Baker D."/>
            <person name="Gharbi K."/>
            <person name="Hall N."/>
            <person name="Watson M."/>
            <person name="Adriaenssens E.M."/>
            <person name="Foster-Nyarko E."/>
            <person name="Jarju S."/>
            <person name="Secka A."/>
            <person name="Antonio M."/>
            <person name="Oren A."/>
            <person name="Chaudhuri R.R."/>
            <person name="La Ragione R."/>
            <person name="Hildebrand F."/>
            <person name="Pallen M.J."/>
        </authorList>
    </citation>
    <scope>NUCLEOTIDE SEQUENCE</scope>
    <source>
        <strain evidence="2">ChiSxjej2B14-8506</strain>
    </source>
</reference>
<gene>
    <name evidence="2" type="ORF">IAC59_01385</name>
</gene>
<feature type="domain" description="Nif11" evidence="1">
    <location>
        <begin position="3"/>
        <end position="46"/>
    </location>
</feature>
<dbReference type="AlphaFoldDB" id="A0A9D1LQ16"/>
<name>A0A9D1LQ16_9FIRM</name>
<protein>
    <submittedName>
        <fullName evidence="2">Nif11-like leader peptide family RiPP</fullName>
    </submittedName>
</protein>
<organism evidence="2 3">
    <name type="scientific">Candidatus Fimadaptatus faecigallinarum</name>
    <dbReference type="NCBI Taxonomy" id="2840814"/>
    <lineage>
        <taxon>Bacteria</taxon>
        <taxon>Bacillati</taxon>
        <taxon>Bacillota</taxon>
        <taxon>Clostridia</taxon>
        <taxon>Eubacteriales</taxon>
        <taxon>Candidatus Fimadaptatus</taxon>
    </lineage>
</organism>
<dbReference type="InterPro" id="IPR012903">
    <property type="entry name" value="Nif11"/>
</dbReference>
<dbReference type="Proteomes" id="UP000824123">
    <property type="component" value="Unassembled WGS sequence"/>
</dbReference>
<reference evidence="2" key="1">
    <citation type="submission" date="2020-10" db="EMBL/GenBank/DDBJ databases">
        <authorList>
            <person name="Gilroy R."/>
        </authorList>
    </citation>
    <scope>NUCLEOTIDE SEQUENCE</scope>
    <source>
        <strain evidence="2">ChiSxjej2B14-8506</strain>
    </source>
</reference>
<evidence type="ECO:0000313" key="3">
    <source>
        <dbReference type="Proteomes" id="UP000824123"/>
    </source>
</evidence>
<dbReference type="InterPro" id="IPR022516">
    <property type="entry name" value="CHP03798_Ocin"/>
</dbReference>
<dbReference type="NCBIfam" id="TIGR03798">
    <property type="entry name" value="leader_Nif11"/>
    <property type="match status" value="1"/>
</dbReference>
<dbReference type="Pfam" id="PF07862">
    <property type="entry name" value="Nif11"/>
    <property type="match status" value="1"/>
</dbReference>
<proteinExistence type="predicted"/>
<comment type="caution">
    <text evidence="2">The sequence shown here is derived from an EMBL/GenBank/DDBJ whole genome shotgun (WGS) entry which is preliminary data.</text>
</comment>
<accession>A0A9D1LQ16</accession>
<dbReference type="EMBL" id="DVNK01000009">
    <property type="protein sequence ID" value="HIU45896.1"/>
    <property type="molecule type" value="Genomic_DNA"/>
</dbReference>